<sequence>MSTPYKHFWIIVVMTAGAVIMANISAKRPVPSGNQAGSFSEQVKPVGLPENPKRPTIPSTKAESTSNPIQQPQESQTPATTKEYRAIDIDIKRAFDQAVATTMRPDVTSPTVDAPTIEKPVAAEAPPLETRELSPSPKIFEQATTPTAGGTAGMPEADALATTNLNMREGPGPKYLLVEVLATATAVRILEREGDWVHVRSVPSGQQGWVNGKFLARKSAF</sequence>
<feature type="compositionally biased region" description="Polar residues" evidence="1">
    <location>
        <begin position="57"/>
        <end position="80"/>
    </location>
</feature>
<dbReference type="Pfam" id="PF08239">
    <property type="entry name" value="SH3_3"/>
    <property type="match status" value="1"/>
</dbReference>
<proteinExistence type="predicted"/>
<protein>
    <submittedName>
        <fullName evidence="4">Bacterial SH3 domain protein</fullName>
    </submittedName>
</protein>
<dbReference type="AlphaFoldDB" id="A0A7S5DQX9"/>
<organism evidence="4">
    <name type="scientific">Rhizobium rhizogenes</name>
    <name type="common">Agrobacterium rhizogenes</name>
    <dbReference type="NCBI Taxonomy" id="359"/>
    <lineage>
        <taxon>Bacteria</taxon>
        <taxon>Pseudomonadati</taxon>
        <taxon>Pseudomonadota</taxon>
        <taxon>Alphaproteobacteria</taxon>
        <taxon>Hyphomicrobiales</taxon>
        <taxon>Rhizobiaceae</taxon>
        <taxon>Rhizobium/Agrobacterium group</taxon>
        <taxon>Rhizobium</taxon>
    </lineage>
</organism>
<accession>A0A7S5DQX9</accession>
<feature type="region of interest" description="Disordered" evidence="1">
    <location>
        <begin position="106"/>
        <end position="132"/>
    </location>
</feature>
<reference evidence="4" key="1">
    <citation type="submission" date="2018-12" db="EMBL/GenBank/DDBJ databases">
        <title>Three Rhizobium rhizogenes strains isolated from the same crown gall tumor carry diverse plasmids.</title>
        <authorList>
            <person name="Pulawska J."/>
            <person name="Kuzmanovic N."/>
        </authorList>
    </citation>
    <scope>NUCLEOTIDE SEQUENCE</scope>
    <source>
        <strain evidence="4">Colt5.8</strain>
        <plasmid evidence="4">pColt5.8b</plasmid>
    </source>
</reference>
<keyword evidence="2" id="KW-0812">Transmembrane</keyword>
<evidence type="ECO:0000256" key="2">
    <source>
        <dbReference type="SAM" id="Phobius"/>
    </source>
</evidence>
<feature type="region of interest" description="Disordered" evidence="1">
    <location>
        <begin position="29"/>
        <end position="82"/>
    </location>
</feature>
<feature type="transmembrane region" description="Helical" evidence="2">
    <location>
        <begin position="6"/>
        <end position="26"/>
    </location>
</feature>
<keyword evidence="4" id="KW-0614">Plasmid</keyword>
<dbReference type="InterPro" id="IPR003646">
    <property type="entry name" value="SH3-like_bac-type"/>
</dbReference>
<evidence type="ECO:0000313" key="4">
    <source>
        <dbReference type="EMBL" id="QCL09938.1"/>
    </source>
</evidence>
<dbReference type="RefSeq" id="WP_174040788.1">
    <property type="nucleotide sequence ID" value="NZ_JAAMCQ010000023.1"/>
</dbReference>
<keyword evidence="2" id="KW-0472">Membrane</keyword>
<name>A0A7S5DQX9_RHIRH</name>
<dbReference type="EMBL" id="MK318972">
    <property type="protein sequence ID" value="QCL09938.1"/>
    <property type="molecule type" value="Genomic_DNA"/>
</dbReference>
<dbReference type="Gene3D" id="2.30.30.40">
    <property type="entry name" value="SH3 Domains"/>
    <property type="match status" value="1"/>
</dbReference>
<evidence type="ECO:0000259" key="3">
    <source>
        <dbReference type="PROSITE" id="PS51781"/>
    </source>
</evidence>
<feature type="domain" description="SH3b" evidence="3">
    <location>
        <begin position="156"/>
        <end position="219"/>
    </location>
</feature>
<gene>
    <name evidence="4" type="ORF">pC5.8b_448</name>
</gene>
<dbReference type="PROSITE" id="PS51781">
    <property type="entry name" value="SH3B"/>
    <property type="match status" value="1"/>
</dbReference>
<feature type="compositionally biased region" description="Polar residues" evidence="1">
    <location>
        <begin position="32"/>
        <end position="41"/>
    </location>
</feature>
<geneLocation type="plasmid" evidence="4">
    <name>pColt5.8b</name>
</geneLocation>
<evidence type="ECO:0000256" key="1">
    <source>
        <dbReference type="SAM" id="MobiDB-lite"/>
    </source>
</evidence>
<keyword evidence="2" id="KW-1133">Transmembrane helix</keyword>